<proteinExistence type="predicted"/>
<protein>
    <submittedName>
        <fullName evidence="1">Uncharacterized protein</fullName>
    </submittedName>
</protein>
<organism evidence="1 2">
    <name type="scientific">Gymnopus androsaceus JB14</name>
    <dbReference type="NCBI Taxonomy" id="1447944"/>
    <lineage>
        <taxon>Eukaryota</taxon>
        <taxon>Fungi</taxon>
        <taxon>Dikarya</taxon>
        <taxon>Basidiomycota</taxon>
        <taxon>Agaricomycotina</taxon>
        <taxon>Agaricomycetes</taxon>
        <taxon>Agaricomycetidae</taxon>
        <taxon>Agaricales</taxon>
        <taxon>Marasmiineae</taxon>
        <taxon>Omphalotaceae</taxon>
        <taxon>Gymnopus</taxon>
    </lineage>
</organism>
<dbReference type="EMBL" id="ML769512">
    <property type="protein sequence ID" value="KAE9396494.1"/>
    <property type="molecule type" value="Genomic_DNA"/>
</dbReference>
<gene>
    <name evidence="1" type="ORF">BT96DRAFT_922069</name>
</gene>
<keyword evidence="2" id="KW-1185">Reference proteome</keyword>
<accession>A0A6A4HHA0</accession>
<dbReference type="Proteomes" id="UP000799118">
    <property type="component" value="Unassembled WGS sequence"/>
</dbReference>
<dbReference type="AlphaFoldDB" id="A0A6A4HHA0"/>
<name>A0A6A4HHA0_9AGAR</name>
<evidence type="ECO:0000313" key="1">
    <source>
        <dbReference type="EMBL" id="KAE9396494.1"/>
    </source>
</evidence>
<evidence type="ECO:0000313" key="2">
    <source>
        <dbReference type="Proteomes" id="UP000799118"/>
    </source>
</evidence>
<sequence length="52" mass="5948">MIAIHLLPRALLSIPIQSPFLIPNHYSFLVHWYISLTESKTGNIFEATSTQH</sequence>
<reference evidence="1" key="1">
    <citation type="journal article" date="2019" name="Environ. Microbiol.">
        <title>Fungal ecological strategies reflected in gene transcription - a case study of two litter decomposers.</title>
        <authorList>
            <person name="Barbi F."/>
            <person name="Kohler A."/>
            <person name="Barry K."/>
            <person name="Baskaran P."/>
            <person name="Daum C."/>
            <person name="Fauchery L."/>
            <person name="Ihrmark K."/>
            <person name="Kuo A."/>
            <person name="LaButti K."/>
            <person name="Lipzen A."/>
            <person name="Morin E."/>
            <person name="Grigoriev I.V."/>
            <person name="Henrissat B."/>
            <person name="Lindahl B."/>
            <person name="Martin F."/>
        </authorList>
    </citation>
    <scope>NUCLEOTIDE SEQUENCE</scope>
    <source>
        <strain evidence="1">JB14</strain>
    </source>
</reference>